<comment type="caution">
    <text evidence="1">The sequence shown here is derived from an EMBL/GenBank/DDBJ whole genome shotgun (WGS) entry which is preliminary data.</text>
</comment>
<name>A0ACC3BKI5_PYRYE</name>
<accession>A0ACC3BKI5</accession>
<protein>
    <submittedName>
        <fullName evidence="1">Uncharacterized protein</fullName>
    </submittedName>
</protein>
<dbReference type="EMBL" id="CM020618">
    <property type="protein sequence ID" value="KAK1858481.1"/>
    <property type="molecule type" value="Genomic_DNA"/>
</dbReference>
<proteinExistence type="predicted"/>
<keyword evidence="2" id="KW-1185">Reference proteome</keyword>
<sequence length="294" mass="31986">MLSEGTLGAVWGPSLAVLPTRVPREPGCTASGLGPISTSTSILTGLCFVRAPRARFWFIVSCVYVVGLTGAFGRPPVSGSSLLLCGSGSCRTVLAVAGKDFCVVASDTRLGLGYSIPSRKVSRILKMTDKVVLASSGMQADMMTLHKTLRMRLVKYQQNHQKDMSLTAASQMLSNMLYTRRFFPYYTFNVLGGIDEKGEGWAYGYDAIGSHEKVSAVCSGTGQTLIQPVLDNQIEFKQQWGAPKVDLSLEATVELIRDAFTSAGERDIYTGDYVEICKITKDGVEVEEFQLKFD</sequence>
<evidence type="ECO:0000313" key="1">
    <source>
        <dbReference type="EMBL" id="KAK1858481.1"/>
    </source>
</evidence>
<reference evidence="1" key="1">
    <citation type="submission" date="2019-11" db="EMBL/GenBank/DDBJ databases">
        <title>Nori genome reveals adaptations in red seaweeds to the harsh intertidal environment.</title>
        <authorList>
            <person name="Wang D."/>
            <person name="Mao Y."/>
        </authorList>
    </citation>
    <scope>NUCLEOTIDE SEQUENCE</scope>
    <source>
        <tissue evidence="1">Gametophyte</tissue>
    </source>
</reference>
<evidence type="ECO:0000313" key="2">
    <source>
        <dbReference type="Proteomes" id="UP000798662"/>
    </source>
</evidence>
<dbReference type="Proteomes" id="UP000798662">
    <property type="component" value="Chromosome 1"/>
</dbReference>
<gene>
    <name evidence="1" type="ORF">I4F81_001083</name>
</gene>
<organism evidence="1 2">
    <name type="scientific">Pyropia yezoensis</name>
    <name type="common">Susabi-nori</name>
    <name type="synonym">Porphyra yezoensis</name>
    <dbReference type="NCBI Taxonomy" id="2788"/>
    <lineage>
        <taxon>Eukaryota</taxon>
        <taxon>Rhodophyta</taxon>
        <taxon>Bangiophyceae</taxon>
        <taxon>Bangiales</taxon>
        <taxon>Bangiaceae</taxon>
        <taxon>Pyropia</taxon>
    </lineage>
</organism>